<dbReference type="Gene3D" id="3.40.50.1000">
    <property type="entry name" value="HAD superfamily/HAD-like"/>
    <property type="match status" value="1"/>
</dbReference>
<proteinExistence type="predicted"/>
<reference evidence="1" key="1">
    <citation type="journal article" date="2021" name="PeerJ">
        <title>Extensive microbial diversity within the chicken gut microbiome revealed by metagenomics and culture.</title>
        <authorList>
            <person name="Gilroy R."/>
            <person name="Ravi A."/>
            <person name="Getino M."/>
            <person name="Pursley I."/>
            <person name="Horton D.L."/>
            <person name="Alikhan N.F."/>
            <person name="Baker D."/>
            <person name="Gharbi K."/>
            <person name="Hall N."/>
            <person name="Watson M."/>
            <person name="Adriaenssens E.M."/>
            <person name="Foster-Nyarko E."/>
            <person name="Jarju S."/>
            <person name="Secka A."/>
            <person name="Antonio M."/>
            <person name="Oren A."/>
            <person name="Chaudhuri R.R."/>
            <person name="La Ragione R."/>
            <person name="Hildebrand F."/>
            <person name="Pallen M.J."/>
        </authorList>
    </citation>
    <scope>NUCLEOTIDE SEQUENCE</scope>
    <source>
        <strain evidence="1">ChiGjej1B1-1692</strain>
    </source>
</reference>
<reference evidence="1" key="2">
    <citation type="submission" date="2021-04" db="EMBL/GenBank/DDBJ databases">
        <authorList>
            <person name="Gilroy R."/>
        </authorList>
    </citation>
    <scope>NUCLEOTIDE SEQUENCE</scope>
    <source>
        <strain evidence="1">ChiGjej1B1-1692</strain>
    </source>
</reference>
<dbReference type="AlphaFoldDB" id="A0A9D2NVW2"/>
<organism evidence="1 2">
    <name type="scientific">Candidatus Mediterraneibacter faecigallinarum</name>
    <dbReference type="NCBI Taxonomy" id="2838669"/>
    <lineage>
        <taxon>Bacteria</taxon>
        <taxon>Bacillati</taxon>
        <taxon>Bacillota</taxon>
        <taxon>Clostridia</taxon>
        <taxon>Lachnospirales</taxon>
        <taxon>Lachnospiraceae</taxon>
        <taxon>Mediterraneibacter</taxon>
    </lineage>
</organism>
<dbReference type="SUPFAM" id="SSF56784">
    <property type="entry name" value="HAD-like"/>
    <property type="match status" value="1"/>
</dbReference>
<comment type="caution">
    <text evidence="1">The sequence shown here is derived from an EMBL/GenBank/DDBJ whole genome shotgun (WGS) entry which is preliminary data.</text>
</comment>
<evidence type="ECO:0000313" key="1">
    <source>
        <dbReference type="EMBL" id="HJC39400.1"/>
    </source>
</evidence>
<dbReference type="Proteomes" id="UP000823894">
    <property type="component" value="Unassembled WGS sequence"/>
</dbReference>
<dbReference type="InterPro" id="IPR036412">
    <property type="entry name" value="HAD-like_sf"/>
</dbReference>
<dbReference type="InterPro" id="IPR023214">
    <property type="entry name" value="HAD_sf"/>
</dbReference>
<feature type="non-terminal residue" evidence="1">
    <location>
        <position position="1"/>
    </location>
</feature>
<protein>
    <submittedName>
        <fullName evidence="1">HAD family phosphatase</fullName>
    </submittedName>
</protein>
<dbReference type="EMBL" id="DWWK01000159">
    <property type="protein sequence ID" value="HJC39400.1"/>
    <property type="molecule type" value="Genomic_DNA"/>
</dbReference>
<sequence length="83" mass="9570">QPDIYFAAALQLDTEPGETWVFEDAFHALQTAHDAGFKTAAVYDKANDRNLAQIWNTADIYLPEFKDFNIFWKRVSETEQKKG</sequence>
<accession>A0A9D2NVW2</accession>
<name>A0A9D2NVW2_9FIRM</name>
<gene>
    <name evidence="1" type="ORF">H9757_10135</name>
</gene>
<evidence type="ECO:0000313" key="2">
    <source>
        <dbReference type="Proteomes" id="UP000823894"/>
    </source>
</evidence>